<evidence type="ECO:0000313" key="1">
    <source>
        <dbReference type="EMBL" id="MDG0815799.1"/>
    </source>
</evidence>
<evidence type="ECO:0000313" key="2">
    <source>
        <dbReference type="Proteomes" id="UP001152321"/>
    </source>
</evidence>
<protein>
    <recommendedName>
        <fullName evidence="3">DUF1311 domain-containing protein</fullName>
    </recommendedName>
</protein>
<organism evidence="1 2">
    <name type="scientific">Bdellovibrio svalbardensis</name>
    <dbReference type="NCBI Taxonomy" id="2972972"/>
    <lineage>
        <taxon>Bacteria</taxon>
        <taxon>Pseudomonadati</taxon>
        <taxon>Bdellovibrionota</taxon>
        <taxon>Bdellovibrionia</taxon>
        <taxon>Bdellovibrionales</taxon>
        <taxon>Pseudobdellovibrionaceae</taxon>
        <taxon>Bdellovibrio</taxon>
    </lineage>
</organism>
<name>A0ABT6DH24_9BACT</name>
<reference evidence="1" key="1">
    <citation type="submission" date="2022-08" db="EMBL/GenBank/DDBJ databases">
        <title>Novel Bdellovibrio Species Isolated from Svalbard: Designation Bdellovibrio svalbardensis.</title>
        <authorList>
            <person name="Mitchell R.J."/>
            <person name="Choi S.Y."/>
        </authorList>
    </citation>
    <scope>NUCLEOTIDE SEQUENCE</scope>
    <source>
        <strain evidence="1">PAP01</strain>
    </source>
</reference>
<evidence type="ECO:0008006" key="3">
    <source>
        <dbReference type="Google" id="ProtNLM"/>
    </source>
</evidence>
<dbReference type="EMBL" id="JANRMI010000001">
    <property type="protein sequence ID" value="MDG0815799.1"/>
    <property type="molecule type" value="Genomic_DNA"/>
</dbReference>
<gene>
    <name evidence="1" type="ORF">NWE73_05465</name>
</gene>
<dbReference type="Proteomes" id="UP001152321">
    <property type="component" value="Unassembled WGS sequence"/>
</dbReference>
<comment type="caution">
    <text evidence="1">The sequence shown here is derived from an EMBL/GenBank/DDBJ whole genome shotgun (WGS) entry which is preliminary data.</text>
</comment>
<dbReference type="RefSeq" id="WP_277577286.1">
    <property type="nucleotide sequence ID" value="NZ_JANRMI010000001.1"/>
</dbReference>
<proteinExistence type="predicted"/>
<sequence length="128" mass="14143">MISFLMSFAIAFAGSVPSLDEAQKTWKSFRACAAKKSEPKLLACADEYLSSKLVSSEKSKLIEFLDQGIPFSSLSDCTEASPVLPARRNPQESFYCMHLAGLKKEAHGYVGFVKEGEVTKIQLIKFKL</sequence>
<keyword evidence="2" id="KW-1185">Reference proteome</keyword>
<accession>A0ABT6DH24</accession>